<feature type="compositionally biased region" description="Basic and acidic residues" evidence="1">
    <location>
        <begin position="642"/>
        <end position="652"/>
    </location>
</feature>
<feature type="compositionally biased region" description="Acidic residues" evidence="1">
    <location>
        <begin position="318"/>
        <end position="332"/>
    </location>
</feature>
<keyword evidence="5" id="KW-1185">Reference proteome</keyword>
<evidence type="ECO:0000313" key="5">
    <source>
        <dbReference type="Proteomes" id="UP001280581"/>
    </source>
</evidence>
<reference evidence="4 5" key="1">
    <citation type="submission" date="2021-02" db="EMBL/GenBank/DDBJ databases">
        <title>Genome assembly of Pseudopithomyces chartarum.</title>
        <authorList>
            <person name="Jauregui R."/>
            <person name="Singh J."/>
            <person name="Voisey C."/>
        </authorList>
    </citation>
    <scope>NUCLEOTIDE SEQUENCE [LARGE SCALE GENOMIC DNA]</scope>
    <source>
        <strain evidence="4 5">AGR01</strain>
    </source>
</reference>
<feature type="compositionally biased region" description="Polar residues" evidence="1">
    <location>
        <begin position="203"/>
        <end position="214"/>
    </location>
</feature>
<feature type="region of interest" description="Disordered" evidence="1">
    <location>
        <begin position="203"/>
        <end position="347"/>
    </location>
</feature>
<feature type="compositionally biased region" description="Polar residues" evidence="1">
    <location>
        <begin position="1210"/>
        <end position="1224"/>
    </location>
</feature>
<dbReference type="Gene3D" id="3.30.40.10">
    <property type="entry name" value="Zinc/RING finger domain, C3HC4 (zinc finger)"/>
    <property type="match status" value="1"/>
</dbReference>
<feature type="region of interest" description="Disordered" evidence="1">
    <location>
        <begin position="1189"/>
        <end position="1264"/>
    </location>
</feature>
<evidence type="ECO:0000256" key="1">
    <source>
        <dbReference type="SAM" id="MobiDB-lite"/>
    </source>
</evidence>
<dbReference type="SMART" id="SM00555">
    <property type="entry name" value="GIT"/>
    <property type="match status" value="2"/>
</dbReference>
<dbReference type="Pfam" id="PF12998">
    <property type="entry name" value="ING"/>
    <property type="match status" value="1"/>
</dbReference>
<feature type="region of interest" description="Disordered" evidence="1">
    <location>
        <begin position="708"/>
        <end position="841"/>
    </location>
</feature>
<protein>
    <submittedName>
        <fullName evidence="4">Uncharacterized protein</fullName>
    </submittedName>
</protein>
<dbReference type="SUPFAM" id="SSF57903">
    <property type="entry name" value="FYVE/PHD zinc finger"/>
    <property type="match status" value="1"/>
</dbReference>
<feature type="domain" description="GIT Spa2 homology (SHD)" evidence="2">
    <location>
        <begin position="620"/>
        <end position="650"/>
    </location>
</feature>
<dbReference type="PANTHER" id="PTHR21601:SF0">
    <property type="entry name" value="PROTEIN SPA2-RELATED"/>
    <property type="match status" value="1"/>
</dbReference>
<dbReference type="GO" id="GO:0005826">
    <property type="term" value="C:actomyosin contractile ring"/>
    <property type="evidence" value="ECO:0007669"/>
    <property type="project" value="TreeGrafter"/>
</dbReference>
<feature type="region of interest" description="Disordered" evidence="1">
    <location>
        <begin position="460"/>
        <end position="579"/>
    </location>
</feature>
<dbReference type="Gene3D" id="6.10.140.1740">
    <property type="match status" value="1"/>
</dbReference>
<gene>
    <name evidence="4" type="ORF">GRF29_8g1086019</name>
</gene>
<dbReference type="GO" id="GO:1902716">
    <property type="term" value="C:cell cortex of growing cell tip"/>
    <property type="evidence" value="ECO:0007669"/>
    <property type="project" value="TreeGrafter"/>
</dbReference>
<feature type="compositionally biased region" description="Polar residues" evidence="1">
    <location>
        <begin position="550"/>
        <end position="579"/>
    </location>
</feature>
<dbReference type="InterPro" id="IPR024610">
    <property type="entry name" value="ING_N_histone-binding"/>
</dbReference>
<dbReference type="InterPro" id="IPR011011">
    <property type="entry name" value="Znf_FYVE_PHD"/>
</dbReference>
<dbReference type="GO" id="GO:0005078">
    <property type="term" value="F:MAP-kinase scaffold activity"/>
    <property type="evidence" value="ECO:0007669"/>
    <property type="project" value="TreeGrafter"/>
</dbReference>
<dbReference type="InterPro" id="IPR013724">
    <property type="entry name" value="GIT_SHD"/>
</dbReference>
<dbReference type="Pfam" id="PF23742">
    <property type="entry name" value="VBS_C3G9"/>
    <property type="match status" value="1"/>
</dbReference>
<feature type="domain" description="GIT Spa2 homology (SHD)" evidence="2">
    <location>
        <begin position="679"/>
        <end position="709"/>
    </location>
</feature>
<dbReference type="Proteomes" id="UP001280581">
    <property type="component" value="Unassembled WGS sequence"/>
</dbReference>
<dbReference type="SMART" id="SM01408">
    <property type="entry name" value="ING"/>
    <property type="match status" value="1"/>
</dbReference>
<feature type="compositionally biased region" description="Basic and acidic residues" evidence="1">
    <location>
        <begin position="863"/>
        <end position="882"/>
    </location>
</feature>
<evidence type="ECO:0000259" key="3">
    <source>
        <dbReference type="SMART" id="SM01408"/>
    </source>
</evidence>
<evidence type="ECO:0000313" key="4">
    <source>
        <dbReference type="EMBL" id="KAK3215794.1"/>
    </source>
</evidence>
<dbReference type="CDD" id="cd16858">
    <property type="entry name" value="ING_ING3_Yng2p"/>
    <property type="match status" value="1"/>
</dbReference>
<name>A0AAN6M3P0_9PLEO</name>
<dbReference type="EMBL" id="WVTA01000002">
    <property type="protein sequence ID" value="KAK3215794.1"/>
    <property type="molecule type" value="Genomic_DNA"/>
</dbReference>
<dbReference type="InterPro" id="IPR013083">
    <property type="entry name" value="Znf_RING/FYVE/PHD"/>
</dbReference>
<dbReference type="CDD" id="cd15505">
    <property type="entry name" value="PHD_ING"/>
    <property type="match status" value="1"/>
</dbReference>
<feature type="compositionally biased region" description="Low complexity" evidence="1">
    <location>
        <begin position="1237"/>
        <end position="1251"/>
    </location>
</feature>
<dbReference type="Pfam" id="PF08518">
    <property type="entry name" value="GIT_SHD"/>
    <property type="match status" value="2"/>
</dbReference>
<dbReference type="InterPro" id="IPR056439">
    <property type="entry name" value="VBS_C3G9"/>
</dbReference>
<organism evidence="4 5">
    <name type="scientific">Pseudopithomyces chartarum</name>
    <dbReference type="NCBI Taxonomy" id="1892770"/>
    <lineage>
        <taxon>Eukaryota</taxon>
        <taxon>Fungi</taxon>
        <taxon>Dikarya</taxon>
        <taxon>Ascomycota</taxon>
        <taxon>Pezizomycotina</taxon>
        <taxon>Dothideomycetes</taxon>
        <taxon>Pleosporomycetidae</taxon>
        <taxon>Pleosporales</taxon>
        <taxon>Massarineae</taxon>
        <taxon>Didymosphaeriaceae</taxon>
        <taxon>Pseudopithomyces</taxon>
    </lineage>
</organism>
<accession>A0AAN6M3P0</accession>
<feature type="region of interest" description="Disordered" evidence="1">
    <location>
        <begin position="639"/>
        <end position="684"/>
    </location>
</feature>
<dbReference type="GO" id="GO:0000785">
    <property type="term" value="C:chromatin"/>
    <property type="evidence" value="ECO:0007669"/>
    <property type="project" value="UniProtKB-ARBA"/>
</dbReference>
<feature type="compositionally biased region" description="Polar residues" evidence="1">
    <location>
        <begin position="132"/>
        <end position="159"/>
    </location>
</feature>
<feature type="domain" description="Inhibitor of growth protein N-terminal histone-binding" evidence="3">
    <location>
        <begin position="10"/>
        <end position="115"/>
    </location>
</feature>
<feature type="compositionally biased region" description="Basic residues" evidence="1">
    <location>
        <begin position="273"/>
        <end position="285"/>
    </location>
</feature>
<comment type="caution">
    <text evidence="4">The sequence shown here is derived from an EMBL/GenBank/DDBJ whole genome shotgun (WGS) entry which is preliminary data.</text>
</comment>
<feature type="compositionally biased region" description="Polar residues" evidence="1">
    <location>
        <begin position="469"/>
        <end position="482"/>
    </location>
</feature>
<sequence>MAGAEDAATVLEQFIHDVANLPAEVTHLFEEVQAKDELIQEARRTIASRDNSLQKFIKLNGSLVQNPKEEPYSKLIVDQYERSQILQEEKIALVEKAAALLDRHVKRLDLKLRGLQDDGSIPSDPQLPSLLRESSGNMVPPSSLSTTGANTPLQAVSGNQGPGGANIAHAAIARITNATNLNSRMNPNLQNMTQQALLNQQRLTNQQSATQATARQEREMSAGSDSKRRRPNLSTGPLPGPPSSLGRASSMGPGTPKPSTPGSRAGSVGPSRSHQKHPLMVKKAKPQQPLRKAALTAKSGSNKKRRKGGSRASPSTTADDETSEAGTEDEEMSGMGNGEGDDEDETDNTKYCTCQRVSFGDMVACDNDNCKHQWFHWECVGIKEEPYLPRYLAAAARDLPSERSVPCCCFAFFVVAVAVIYSIAAAAAITRPGCASPLLAPFHACCDPARSRDTIAWPADELTTDPDTHYTTAQRHPHQTPSHALPHPMMNTRNGTLSPVSTDSTSEWSPITRYQNLDNPYSPSLPPSRNGVTPPASIHSNADGAMSASMARNGNPSPPSSVGRSSDGTGLYAQSMSDQQMNSRKMMALEETLAEHYRVLKVYLAPYLNDEKGNPRPSRAKDKLTRLSAVQFQELSTDVYDESIRREQDRKRGGPGAPGNDTPKFLLPKNSFHPKRNQARQKLSTLPLERFRQLATDVFYELERRSPRFMGGDMPRSSSPAGSMASRTSRGAPSRVGTPNSMNGGPRGGRPPPGAYRNGPPPPGMMPGPPGSLRPGSQPNDLGRPLPKTFQQNTIVPNKGTMVEDDDDSGAEDDDDAFNLEGAAARRQTNKSAKSMGEAQGKIISDLENQLSELQGKVGSLEESLRDKDAELQKSKEADSARDTNTASERAEWDDLRYSLEEKVEKAENLNTSLRSEIDRLRIENADMERNLRAQIADLEANPPQKAYDSDNDEWRQRCEELERELSEQQQTSEEVRRDAQMFLQEMRELSEKSDAAVEKEERLTKQVSSLEEDVKEWKSRYARAKTQLRSLKASSIGLASLASPDISNYTRDVTFSTPDGAVKDVHVTNFQLSIDELLQVARRSDSEQVLETMRHVVKCVRAITGDIDHTSLSQLQSPTSSVNGDIMNPEKQQAKLKSRVSATANNLITASKNHASSGGLSPVSLLDAAASHLSTAVVELVKHVKVRPTPEHELEHDEEDDRPMPLKSTGPSALNAYTPNGANGSVALGHQRQRSRGGSSDSTRYSAYSSPYSGYDRQSMSANGLGLEKDEGMTEFKNYLEDQTALLVQSIQPLVNLIRSNPVPNAADDQQIEYYIQDISHAVQDTGNRTYDAVKDLSSPALKKHAIPVVEVLEDCRQDMLAVDIGGGGRERVPPLAFKTARALKELVLRVDRIESGELTVDQTLKSDF</sequence>
<feature type="compositionally biased region" description="Polar residues" evidence="1">
    <location>
        <begin position="716"/>
        <end position="743"/>
    </location>
</feature>
<feature type="compositionally biased region" description="Polar residues" evidence="1">
    <location>
        <begin position="491"/>
        <end position="522"/>
    </location>
</feature>
<feature type="region of interest" description="Disordered" evidence="1">
    <location>
        <begin position="855"/>
        <end position="891"/>
    </location>
</feature>
<evidence type="ECO:0000259" key="2">
    <source>
        <dbReference type="SMART" id="SM00555"/>
    </source>
</evidence>
<proteinExistence type="predicted"/>
<feature type="region of interest" description="Disordered" evidence="1">
    <location>
        <begin position="115"/>
        <end position="161"/>
    </location>
</feature>
<dbReference type="PANTHER" id="PTHR21601">
    <property type="entry name" value="SPA2 PROTEIN"/>
    <property type="match status" value="1"/>
</dbReference>
<feature type="compositionally biased region" description="Acidic residues" evidence="1">
    <location>
        <begin position="803"/>
        <end position="818"/>
    </location>
</feature>
<feature type="compositionally biased region" description="Low complexity" evidence="1">
    <location>
        <begin position="232"/>
        <end position="254"/>
    </location>
</feature>
<feature type="compositionally biased region" description="Pro residues" evidence="1">
    <location>
        <begin position="749"/>
        <end position="772"/>
    </location>
</feature>
<dbReference type="InterPro" id="IPR039892">
    <property type="entry name" value="Spa2/Sph1"/>
</dbReference>